<feature type="binding site" evidence="1">
    <location>
        <position position="67"/>
    </location>
    <ligand>
        <name>ATP</name>
        <dbReference type="ChEBI" id="CHEBI:30616"/>
    </ligand>
</feature>
<dbReference type="SUPFAM" id="SSF56112">
    <property type="entry name" value="Protein kinase-like (PK-like)"/>
    <property type="match status" value="1"/>
</dbReference>
<organism evidence="3 4">
    <name type="scientific">Aegilops tauschii subsp. strangulata</name>
    <name type="common">Goatgrass</name>
    <dbReference type="NCBI Taxonomy" id="200361"/>
    <lineage>
        <taxon>Eukaryota</taxon>
        <taxon>Viridiplantae</taxon>
        <taxon>Streptophyta</taxon>
        <taxon>Embryophyta</taxon>
        <taxon>Tracheophyta</taxon>
        <taxon>Spermatophyta</taxon>
        <taxon>Magnoliopsida</taxon>
        <taxon>Liliopsida</taxon>
        <taxon>Poales</taxon>
        <taxon>Poaceae</taxon>
        <taxon>BOP clade</taxon>
        <taxon>Pooideae</taxon>
        <taxon>Triticodae</taxon>
        <taxon>Triticeae</taxon>
        <taxon>Triticinae</taxon>
        <taxon>Aegilops</taxon>
    </lineage>
</organism>
<dbReference type="PROSITE" id="PS50011">
    <property type="entry name" value="PROTEIN_KINASE_DOM"/>
    <property type="match status" value="1"/>
</dbReference>
<dbReference type="InterPro" id="IPR017441">
    <property type="entry name" value="Protein_kinase_ATP_BS"/>
</dbReference>
<dbReference type="PROSITE" id="PS00107">
    <property type="entry name" value="PROTEIN_KINASE_ATP"/>
    <property type="match status" value="1"/>
</dbReference>
<protein>
    <recommendedName>
        <fullName evidence="2">Protein kinase domain-containing protein</fullName>
    </recommendedName>
</protein>
<evidence type="ECO:0000313" key="4">
    <source>
        <dbReference type="Proteomes" id="UP000015105"/>
    </source>
</evidence>
<evidence type="ECO:0000259" key="2">
    <source>
        <dbReference type="PROSITE" id="PS50011"/>
    </source>
</evidence>
<reference evidence="3" key="5">
    <citation type="journal article" date="2021" name="G3 (Bethesda)">
        <title>Aegilops tauschii genome assembly Aet v5.0 features greater sequence contiguity and improved annotation.</title>
        <authorList>
            <person name="Wang L."/>
            <person name="Zhu T."/>
            <person name="Rodriguez J.C."/>
            <person name="Deal K.R."/>
            <person name="Dubcovsky J."/>
            <person name="McGuire P.E."/>
            <person name="Lux T."/>
            <person name="Spannagl M."/>
            <person name="Mayer K.F.X."/>
            <person name="Baldrich P."/>
            <person name="Meyers B.C."/>
            <person name="Huo N."/>
            <person name="Gu Y.Q."/>
            <person name="Zhou H."/>
            <person name="Devos K.M."/>
            <person name="Bennetzen J.L."/>
            <person name="Unver T."/>
            <person name="Budak H."/>
            <person name="Gulick P.J."/>
            <person name="Galiba G."/>
            <person name="Kalapos B."/>
            <person name="Nelson D.R."/>
            <person name="Li P."/>
            <person name="You F.M."/>
            <person name="Luo M.C."/>
            <person name="Dvorak J."/>
        </authorList>
    </citation>
    <scope>NUCLEOTIDE SEQUENCE [LARGE SCALE GENOMIC DNA]</scope>
    <source>
        <strain evidence="3">cv. AL8/78</strain>
    </source>
</reference>
<dbReference type="SMART" id="SM00219">
    <property type="entry name" value="TyrKc"/>
    <property type="match status" value="1"/>
</dbReference>
<dbReference type="PANTHER" id="PTHR45707:SF69">
    <property type="entry name" value="CALCIUM-DEPENDENT LIPID-BINDING (CALB DOMAIN) PLANT PHOSPHORIBOSYLTRANSFERASE FAMILY PROTEIN"/>
    <property type="match status" value="1"/>
</dbReference>
<dbReference type="GO" id="GO:0004713">
    <property type="term" value="F:protein tyrosine kinase activity"/>
    <property type="evidence" value="ECO:0007669"/>
    <property type="project" value="InterPro"/>
</dbReference>
<reference evidence="3" key="3">
    <citation type="journal article" date="2017" name="Nature">
        <title>Genome sequence of the progenitor of the wheat D genome Aegilops tauschii.</title>
        <authorList>
            <person name="Luo M.C."/>
            <person name="Gu Y.Q."/>
            <person name="Puiu D."/>
            <person name="Wang H."/>
            <person name="Twardziok S.O."/>
            <person name="Deal K.R."/>
            <person name="Huo N."/>
            <person name="Zhu T."/>
            <person name="Wang L."/>
            <person name="Wang Y."/>
            <person name="McGuire P.E."/>
            <person name="Liu S."/>
            <person name="Long H."/>
            <person name="Ramasamy R.K."/>
            <person name="Rodriguez J.C."/>
            <person name="Van S.L."/>
            <person name="Yuan L."/>
            <person name="Wang Z."/>
            <person name="Xia Z."/>
            <person name="Xiao L."/>
            <person name="Anderson O.D."/>
            <person name="Ouyang S."/>
            <person name="Liang Y."/>
            <person name="Zimin A.V."/>
            <person name="Pertea G."/>
            <person name="Qi P."/>
            <person name="Bennetzen J.L."/>
            <person name="Dai X."/>
            <person name="Dawson M.W."/>
            <person name="Muller H.G."/>
            <person name="Kugler K."/>
            <person name="Rivarola-Duarte L."/>
            <person name="Spannagl M."/>
            <person name="Mayer K.F.X."/>
            <person name="Lu F.H."/>
            <person name="Bevan M.W."/>
            <person name="Leroy P."/>
            <person name="Li P."/>
            <person name="You F.M."/>
            <person name="Sun Q."/>
            <person name="Liu Z."/>
            <person name="Lyons E."/>
            <person name="Wicker T."/>
            <person name="Salzberg S.L."/>
            <person name="Devos K.M."/>
            <person name="Dvorak J."/>
        </authorList>
    </citation>
    <scope>NUCLEOTIDE SEQUENCE [LARGE SCALE GENOMIC DNA]</scope>
    <source>
        <strain evidence="3">cv. AL8/78</strain>
    </source>
</reference>
<dbReference type="AlphaFoldDB" id="A0A453MUQ5"/>
<dbReference type="EnsemblPlants" id="AET6Gv20089800.20">
    <property type="protein sequence ID" value="AET6Gv20089800.20"/>
    <property type="gene ID" value="AET6Gv20089800"/>
</dbReference>
<reference evidence="4" key="1">
    <citation type="journal article" date="2014" name="Science">
        <title>Ancient hybridizations among the ancestral genomes of bread wheat.</title>
        <authorList>
            <consortium name="International Wheat Genome Sequencing Consortium,"/>
            <person name="Marcussen T."/>
            <person name="Sandve S.R."/>
            <person name="Heier L."/>
            <person name="Spannagl M."/>
            <person name="Pfeifer M."/>
            <person name="Jakobsen K.S."/>
            <person name="Wulff B.B."/>
            <person name="Steuernagel B."/>
            <person name="Mayer K.F."/>
            <person name="Olsen O.A."/>
        </authorList>
    </citation>
    <scope>NUCLEOTIDE SEQUENCE [LARGE SCALE GENOMIC DNA]</scope>
    <source>
        <strain evidence="4">cv. AL8/78</strain>
    </source>
</reference>
<dbReference type="InterPro" id="IPR011009">
    <property type="entry name" value="Kinase-like_dom_sf"/>
</dbReference>
<dbReference type="InterPro" id="IPR020635">
    <property type="entry name" value="Tyr_kinase_cat_dom"/>
</dbReference>
<dbReference type="Pfam" id="PF00069">
    <property type="entry name" value="Pkinase"/>
    <property type="match status" value="1"/>
</dbReference>
<dbReference type="Proteomes" id="UP000015105">
    <property type="component" value="Chromosome 6D"/>
</dbReference>
<proteinExistence type="predicted"/>
<keyword evidence="4" id="KW-1185">Reference proteome</keyword>
<dbReference type="GO" id="GO:0005524">
    <property type="term" value="F:ATP binding"/>
    <property type="evidence" value="ECO:0007669"/>
    <property type="project" value="UniProtKB-UniRule"/>
</dbReference>
<reference evidence="3" key="4">
    <citation type="submission" date="2019-03" db="UniProtKB">
        <authorList>
            <consortium name="EnsemblPlants"/>
        </authorList>
    </citation>
    <scope>IDENTIFICATION</scope>
</reference>
<dbReference type="FunFam" id="3.30.200.20:FF:000465">
    <property type="entry name" value="Cysteine-rich receptor-like protein kinase 6"/>
    <property type="match status" value="1"/>
</dbReference>
<dbReference type="InterPro" id="IPR000719">
    <property type="entry name" value="Prot_kinase_dom"/>
</dbReference>
<evidence type="ECO:0000313" key="3">
    <source>
        <dbReference type="EnsemblPlants" id="AET6Gv20089800.20"/>
    </source>
</evidence>
<sequence length="182" mass="20888">MDSDISIRHKVDLERMLLDGSTEPTRLALSLLEDITNGFSDDQEIGSGGFAVVYKGMVGKGMVAVKKLSKTFGVHENKFYKEVECLMKVKHKNIVRFLGYCSDTQGRAANCEGKFVMAELRNWLLCFEYVVNGSLDKYVSGNDRNVYSYIYFLSKCDYSPRVQRKAIHLFEMRNFKVPLNYF</sequence>
<feature type="domain" description="Protein kinase" evidence="2">
    <location>
        <begin position="39"/>
        <end position="182"/>
    </location>
</feature>
<reference evidence="4" key="2">
    <citation type="journal article" date="2017" name="Nat. Plants">
        <title>The Aegilops tauschii genome reveals multiple impacts of transposons.</title>
        <authorList>
            <person name="Zhao G."/>
            <person name="Zou C."/>
            <person name="Li K."/>
            <person name="Wang K."/>
            <person name="Li T."/>
            <person name="Gao L."/>
            <person name="Zhang X."/>
            <person name="Wang H."/>
            <person name="Yang Z."/>
            <person name="Liu X."/>
            <person name="Jiang W."/>
            <person name="Mao L."/>
            <person name="Kong X."/>
            <person name="Jiao Y."/>
            <person name="Jia J."/>
        </authorList>
    </citation>
    <scope>NUCLEOTIDE SEQUENCE [LARGE SCALE GENOMIC DNA]</scope>
    <source>
        <strain evidence="4">cv. AL8/78</strain>
    </source>
</reference>
<keyword evidence="1" id="KW-0547">Nucleotide-binding</keyword>
<keyword evidence="1" id="KW-0067">ATP-binding</keyword>
<accession>A0A453MUQ5</accession>
<dbReference type="Gene3D" id="3.30.200.20">
    <property type="entry name" value="Phosphorylase Kinase, domain 1"/>
    <property type="match status" value="1"/>
</dbReference>
<dbReference type="PANTHER" id="PTHR45707">
    <property type="entry name" value="C2 CALCIUM/LIPID-BINDING PLANT PHOSPHORIBOSYLTRANSFERASE FAMILY PROTEIN"/>
    <property type="match status" value="1"/>
</dbReference>
<dbReference type="Gramene" id="AET6Gv20089800.20">
    <property type="protein sequence ID" value="AET6Gv20089800.20"/>
    <property type="gene ID" value="AET6Gv20089800"/>
</dbReference>
<name>A0A453MUQ5_AEGTS</name>
<evidence type="ECO:0000256" key="1">
    <source>
        <dbReference type="PROSITE-ProRule" id="PRU10141"/>
    </source>
</evidence>